<keyword evidence="14" id="KW-1071">Ligand-gated ion channel</keyword>
<dbReference type="Gene3D" id="1.20.58.390">
    <property type="entry name" value="Neurotransmitter-gated ion-channel transmembrane domain"/>
    <property type="match status" value="2"/>
</dbReference>
<dbReference type="InterPro" id="IPR006029">
    <property type="entry name" value="Neurotrans-gated_channel_TM"/>
</dbReference>
<dbReference type="PROSITE" id="PS00236">
    <property type="entry name" value="NEUROTR_ION_CHANNEL"/>
    <property type="match status" value="1"/>
</dbReference>
<evidence type="ECO:0000256" key="2">
    <source>
        <dbReference type="ARBA" id="ARBA00009237"/>
    </source>
</evidence>
<dbReference type="SUPFAM" id="SSF63712">
    <property type="entry name" value="Nicotinic receptor ligand binding domain-like"/>
    <property type="match status" value="1"/>
</dbReference>
<dbReference type="GO" id="GO:0004888">
    <property type="term" value="F:transmembrane signaling receptor activity"/>
    <property type="evidence" value="ECO:0007669"/>
    <property type="project" value="InterPro"/>
</dbReference>
<keyword evidence="4" id="KW-1003">Cell membrane</keyword>
<comment type="caution">
    <text evidence="21">The sequence shown here is derived from an EMBL/GenBank/DDBJ whole genome shotgun (WGS) entry which is preliminary data.</text>
</comment>
<evidence type="ECO:0000256" key="7">
    <source>
        <dbReference type="ARBA" id="ARBA00023018"/>
    </source>
</evidence>
<accession>A0A3R7MRI3</accession>
<keyword evidence="8 17" id="KW-0406">Ion transport</keyword>
<keyword evidence="3 17" id="KW-0813">Transport</keyword>
<dbReference type="STRING" id="6689.A0A3R7MRI3"/>
<dbReference type="Gene3D" id="2.70.170.10">
    <property type="entry name" value="Neurotransmitter-gated ion-channel ligand-binding domain"/>
    <property type="match status" value="1"/>
</dbReference>
<feature type="region of interest" description="Disordered" evidence="18">
    <location>
        <begin position="21"/>
        <end position="111"/>
    </location>
</feature>
<keyword evidence="10" id="KW-1015">Disulfide bond</keyword>
<evidence type="ECO:0000256" key="5">
    <source>
        <dbReference type="ARBA" id="ARBA00022692"/>
    </source>
</evidence>
<dbReference type="InterPro" id="IPR036734">
    <property type="entry name" value="Neur_chan_lig-bd_sf"/>
</dbReference>
<evidence type="ECO:0000256" key="16">
    <source>
        <dbReference type="ARBA" id="ARBA00034104"/>
    </source>
</evidence>
<evidence type="ECO:0000256" key="12">
    <source>
        <dbReference type="ARBA" id="ARBA00023180"/>
    </source>
</evidence>
<dbReference type="PANTHER" id="PTHR18945">
    <property type="entry name" value="NEUROTRANSMITTER GATED ION CHANNEL"/>
    <property type="match status" value="1"/>
</dbReference>
<evidence type="ECO:0000256" key="4">
    <source>
        <dbReference type="ARBA" id="ARBA00022475"/>
    </source>
</evidence>
<dbReference type="GO" id="GO:0022848">
    <property type="term" value="F:acetylcholine-gated monoatomic cation-selective channel activity"/>
    <property type="evidence" value="ECO:0007669"/>
    <property type="project" value="InterPro"/>
</dbReference>
<keyword evidence="7" id="KW-0770">Synapse</keyword>
<feature type="compositionally biased region" description="Basic and acidic residues" evidence="18">
    <location>
        <begin position="26"/>
        <end position="42"/>
    </location>
</feature>
<dbReference type="InterPro" id="IPR002394">
    <property type="entry name" value="Nicotinic_acetylcholine_rcpt"/>
</dbReference>
<keyword evidence="9 17" id="KW-0472">Membrane</keyword>
<evidence type="ECO:0000256" key="6">
    <source>
        <dbReference type="ARBA" id="ARBA00022989"/>
    </source>
</evidence>
<dbReference type="CDD" id="cd19051">
    <property type="entry name" value="LGIC_TM_cation"/>
    <property type="match status" value="1"/>
</dbReference>
<sequence>MFQFATLVSFHILCKPRVSLHHRPSLGRDRPRGNAPDGRPRGDPGLYYLEDKVGGRGKQPATHPVLVGGFREKTCSDAASYGQGAPSGRPDAKDSGTAGSDGRGGAHRQGHAVVGEGSTHAEGIGIGDGGSGQDEVLHVGHSPSDQHLLYDDLFKNYNKHTRPILSHDDIITIHFEIALFNVLNLDSKAGVMETNTEVILIWNDPYLKWDPDYYNHTTVLRVPYDLVWRPDIILYNTADKNYEASLIYTNVIVEFDGTVKLLIHAIFTSVCAIDIQWFPFDQQTCDLIFSSWTSDINQVLLEMGPSDITRYQPNHEFFLENFWSETMVESDPCCEEPFSMVTYHVQLQRRVKFALFFFIIPGVLINMCALLVFLAAAETGEKVGLGINSMLAMMVFLMAMTENLPPTETLLWLSDICQKPRLAPPTCVYYGVCLVVLTCNIGFSVYVLNLSYSGDRGYEIPEWVRTLVVMATRVICMKVPGFIIKQWGLDENSVSAFDLDSEFKGMRVNVIKVNARSKSDGAAMLKDEFQRRSVEALESIQQHMEEQTLHYEDTQRRTRLVEEWKFLSRVLDRVLFILFGITTFLFNLIILTQSPFGEKFEYCPLGPGLCSDGYSFGSTADFGSNGGGGGH</sequence>
<gene>
    <name evidence="21" type="ORF">C7M84_022753</name>
</gene>
<keyword evidence="6 17" id="KW-1133">Transmembrane helix</keyword>
<feature type="transmembrane region" description="Helical" evidence="17">
    <location>
        <begin position="428"/>
        <end position="448"/>
    </location>
</feature>
<protein>
    <submittedName>
        <fullName evidence="21">Putative neuronal acetylcholine receptor subunit alpha-7-like</fullName>
    </submittedName>
</protein>
<evidence type="ECO:0000256" key="11">
    <source>
        <dbReference type="ARBA" id="ARBA00023170"/>
    </source>
</evidence>
<feature type="domain" description="Neurotransmitter-gated ion-channel ligand-binding" evidence="19">
    <location>
        <begin position="148"/>
        <end position="351"/>
    </location>
</feature>
<dbReference type="EMBL" id="QCYY01000599">
    <property type="protein sequence ID" value="ROT84060.1"/>
    <property type="molecule type" value="Genomic_DNA"/>
</dbReference>
<keyword evidence="11 21" id="KW-0675">Receptor</keyword>
<evidence type="ECO:0000259" key="20">
    <source>
        <dbReference type="Pfam" id="PF02932"/>
    </source>
</evidence>
<feature type="transmembrane region" description="Helical" evidence="17">
    <location>
        <begin position="383"/>
        <end position="401"/>
    </location>
</feature>
<evidence type="ECO:0000256" key="9">
    <source>
        <dbReference type="ARBA" id="ARBA00023136"/>
    </source>
</evidence>
<evidence type="ECO:0000256" key="3">
    <source>
        <dbReference type="ARBA" id="ARBA00022448"/>
    </source>
</evidence>
<keyword evidence="13" id="KW-0628">Postsynaptic cell membrane</keyword>
<comment type="similarity">
    <text evidence="2">Belongs to the ligand-gated ion channel (TC 1.A.9) family. Acetylcholine receptor (TC 1.A.9.1) subfamily.</text>
</comment>
<keyword evidence="22" id="KW-1185">Reference proteome</keyword>
<evidence type="ECO:0000259" key="19">
    <source>
        <dbReference type="Pfam" id="PF02931"/>
    </source>
</evidence>
<dbReference type="SUPFAM" id="SSF90112">
    <property type="entry name" value="Neurotransmitter-gated ion-channel transmembrane pore"/>
    <property type="match status" value="1"/>
</dbReference>
<evidence type="ECO:0000256" key="8">
    <source>
        <dbReference type="ARBA" id="ARBA00023065"/>
    </source>
</evidence>
<dbReference type="CDD" id="cd18997">
    <property type="entry name" value="LGIC_ECD_nAChR"/>
    <property type="match status" value="1"/>
</dbReference>
<evidence type="ECO:0000256" key="10">
    <source>
        <dbReference type="ARBA" id="ARBA00023157"/>
    </source>
</evidence>
<dbReference type="PRINTS" id="PR00252">
    <property type="entry name" value="NRIONCHANNEL"/>
</dbReference>
<feature type="domain" description="Neurotransmitter-gated ion-channel transmembrane" evidence="20">
    <location>
        <begin position="359"/>
        <end position="591"/>
    </location>
</feature>
<dbReference type="Pfam" id="PF02932">
    <property type="entry name" value="Neur_chan_memb"/>
    <property type="match status" value="1"/>
</dbReference>
<dbReference type="OrthoDB" id="6365956at2759"/>
<name>A0A3R7MRI3_PENVA</name>
<dbReference type="GO" id="GO:0045211">
    <property type="term" value="C:postsynaptic membrane"/>
    <property type="evidence" value="ECO:0007669"/>
    <property type="project" value="UniProtKB-SubCell"/>
</dbReference>
<evidence type="ECO:0000256" key="15">
    <source>
        <dbReference type="ARBA" id="ARBA00023303"/>
    </source>
</evidence>
<reference evidence="21 22" key="1">
    <citation type="submission" date="2018-04" db="EMBL/GenBank/DDBJ databases">
        <authorList>
            <person name="Zhang X."/>
            <person name="Yuan J."/>
            <person name="Li F."/>
            <person name="Xiang J."/>
        </authorList>
    </citation>
    <scope>NUCLEOTIDE SEQUENCE [LARGE SCALE GENOMIC DNA]</scope>
    <source>
        <tissue evidence="21">Muscle</tissue>
    </source>
</reference>
<organism evidence="21 22">
    <name type="scientific">Penaeus vannamei</name>
    <name type="common">Whiteleg shrimp</name>
    <name type="synonym">Litopenaeus vannamei</name>
    <dbReference type="NCBI Taxonomy" id="6689"/>
    <lineage>
        <taxon>Eukaryota</taxon>
        <taxon>Metazoa</taxon>
        <taxon>Ecdysozoa</taxon>
        <taxon>Arthropoda</taxon>
        <taxon>Crustacea</taxon>
        <taxon>Multicrustacea</taxon>
        <taxon>Malacostraca</taxon>
        <taxon>Eumalacostraca</taxon>
        <taxon>Eucarida</taxon>
        <taxon>Decapoda</taxon>
        <taxon>Dendrobranchiata</taxon>
        <taxon>Penaeoidea</taxon>
        <taxon>Penaeidae</taxon>
        <taxon>Penaeus</taxon>
    </lineage>
</organism>
<keyword evidence="5 17" id="KW-0812">Transmembrane</keyword>
<evidence type="ECO:0000256" key="14">
    <source>
        <dbReference type="ARBA" id="ARBA00023286"/>
    </source>
</evidence>
<evidence type="ECO:0000256" key="17">
    <source>
        <dbReference type="RuleBase" id="RU000687"/>
    </source>
</evidence>
<comment type="subcellular location">
    <subcellularLocation>
        <location evidence="16">Postsynaptic cell membrane</location>
        <topology evidence="16">Multi-pass membrane protein</topology>
    </subcellularLocation>
</comment>
<reference evidence="21 22" key="2">
    <citation type="submission" date="2019-01" db="EMBL/GenBank/DDBJ databases">
        <title>The decoding of complex shrimp genome reveals the adaptation for benthos swimmer, frequently molting mechanism and breeding impact on genome.</title>
        <authorList>
            <person name="Sun Y."/>
            <person name="Gao Y."/>
            <person name="Yu Y."/>
        </authorList>
    </citation>
    <scope>NUCLEOTIDE SEQUENCE [LARGE SCALE GENOMIC DNA]</scope>
    <source>
        <tissue evidence="21">Muscle</tissue>
    </source>
</reference>
<comment type="function">
    <text evidence="1">After binding acetylcholine, the AChR responds by an extensive change in conformation that affects all subunits and leads to opening of an ion-conducting channel across the plasma membrane.</text>
</comment>
<dbReference type="InterPro" id="IPR018000">
    <property type="entry name" value="Neurotransmitter_ion_chnl_CS"/>
</dbReference>
<dbReference type="Pfam" id="PF02931">
    <property type="entry name" value="Neur_chan_LBD"/>
    <property type="match status" value="1"/>
</dbReference>
<dbReference type="AlphaFoldDB" id="A0A3R7MRI3"/>
<keyword evidence="15 17" id="KW-0407">Ion channel</keyword>
<feature type="transmembrane region" description="Helical" evidence="17">
    <location>
        <begin position="574"/>
        <end position="592"/>
    </location>
</feature>
<dbReference type="Proteomes" id="UP000283509">
    <property type="component" value="Unassembled WGS sequence"/>
</dbReference>
<evidence type="ECO:0000256" key="13">
    <source>
        <dbReference type="ARBA" id="ARBA00023257"/>
    </source>
</evidence>
<dbReference type="InterPro" id="IPR038050">
    <property type="entry name" value="Neuro_actylchol_rec"/>
</dbReference>
<evidence type="ECO:0000256" key="1">
    <source>
        <dbReference type="ARBA" id="ARBA00003328"/>
    </source>
</evidence>
<feature type="transmembrane region" description="Helical" evidence="17">
    <location>
        <begin position="353"/>
        <end position="376"/>
    </location>
</feature>
<dbReference type="InterPro" id="IPR006201">
    <property type="entry name" value="Neur_channel"/>
</dbReference>
<dbReference type="FunFam" id="2.70.170.10:FF:000028">
    <property type="entry name" value="AcetylCholine Receptor"/>
    <property type="match status" value="1"/>
</dbReference>
<keyword evidence="12" id="KW-0325">Glycoprotein</keyword>
<dbReference type="InterPro" id="IPR006202">
    <property type="entry name" value="Neur_chan_lig-bd"/>
</dbReference>
<dbReference type="PRINTS" id="PR00254">
    <property type="entry name" value="NICOTINICR"/>
</dbReference>
<evidence type="ECO:0000313" key="21">
    <source>
        <dbReference type="EMBL" id="ROT84060.1"/>
    </source>
</evidence>
<proteinExistence type="inferred from homology"/>
<dbReference type="InterPro" id="IPR036719">
    <property type="entry name" value="Neuro-gated_channel_TM_sf"/>
</dbReference>
<evidence type="ECO:0000313" key="22">
    <source>
        <dbReference type="Proteomes" id="UP000283509"/>
    </source>
</evidence>
<evidence type="ECO:0000256" key="18">
    <source>
        <dbReference type="SAM" id="MobiDB-lite"/>
    </source>
</evidence>